<dbReference type="SUPFAM" id="SSF69065">
    <property type="entry name" value="RNase III domain-like"/>
    <property type="match status" value="1"/>
</dbReference>
<dbReference type="CDD" id="cd00593">
    <property type="entry name" value="RIBOc"/>
    <property type="match status" value="1"/>
</dbReference>
<sequence length="274" mass="30158">MNNQNLPPLPKIEDAELMLAVFTHASISSSLAAGPTNYDSDRLAELGEQALNLAVTNYLYCKRPVLDAENIRNQRRVILHDQRIIQWLDAYDLKAKLRTSQSDIFQDTQEMKKYFLTYAGAVFVTGDMSTIENWIVRLIDPDARSEIQASASYLPQHSSQHISSNPPQYSAPPPTPPHSQPPPLPSSYPPAGPAPASVSALSMLSLATVNQTAAQKHLTIRYESSSVGASHVPTWTVRCIVDDQEQGVGTGKSQKAAKEEAARKAYLNMGWMNI</sequence>
<evidence type="ECO:0000256" key="2">
    <source>
        <dbReference type="PROSITE-ProRule" id="PRU00266"/>
    </source>
</evidence>
<dbReference type="InterPro" id="IPR000999">
    <property type="entry name" value="RNase_III_dom"/>
</dbReference>
<evidence type="ECO:0000313" key="7">
    <source>
        <dbReference type="Proteomes" id="UP001150266"/>
    </source>
</evidence>
<dbReference type="GO" id="GO:0003723">
    <property type="term" value="F:RNA binding"/>
    <property type="evidence" value="ECO:0007669"/>
    <property type="project" value="UniProtKB-UniRule"/>
</dbReference>
<dbReference type="GO" id="GO:0006396">
    <property type="term" value="P:RNA processing"/>
    <property type="evidence" value="ECO:0007669"/>
    <property type="project" value="InterPro"/>
</dbReference>
<dbReference type="SUPFAM" id="SSF54768">
    <property type="entry name" value="dsRNA-binding domain-like"/>
    <property type="match status" value="1"/>
</dbReference>
<keyword evidence="1 2" id="KW-0694">RNA-binding</keyword>
<comment type="caution">
    <text evidence="6">The sequence shown here is derived from an EMBL/GenBank/DDBJ whole genome shotgun (WGS) entry which is preliminary data.</text>
</comment>
<dbReference type="PROSITE" id="PS50137">
    <property type="entry name" value="DS_RBD"/>
    <property type="match status" value="1"/>
</dbReference>
<evidence type="ECO:0000256" key="3">
    <source>
        <dbReference type="SAM" id="MobiDB-lite"/>
    </source>
</evidence>
<organism evidence="6 7">
    <name type="scientific">Lentinula aciculospora</name>
    <dbReference type="NCBI Taxonomy" id="153920"/>
    <lineage>
        <taxon>Eukaryota</taxon>
        <taxon>Fungi</taxon>
        <taxon>Dikarya</taxon>
        <taxon>Basidiomycota</taxon>
        <taxon>Agaricomycotina</taxon>
        <taxon>Agaricomycetes</taxon>
        <taxon>Agaricomycetidae</taxon>
        <taxon>Agaricales</taxon>
        <taxon>Marasmiineae</taxon>
        <taxon>Omphalotaceae</taxon>
        <taxon>Lentinula</taxon>
    </lineage>
</organism>
<feature type="compositionally biased region" description="Pro residues" evidence="3">
    <location>
        <begin position="169"/>
        <end position="193"/>
    </location>
</feature>
<evidence type="ECO:0000313" key="6">
    <source>
        <dbReference type="EMBL" id="KAJ4485796.1"/>
    </source>
</evidence>
<dbReference type="InterPro" id="IPR036389">
    <property type="entry name" value="RNase_III_sf"/>
</dbReference>
<evidence type="ECO:0000259" key="4">
    <source>
        <dbReference type="PROSITE" id="PS50137"/>
    </source>
</evidence>
<dbReference type="Pfam" id="PF00035">
    <property type="entry name" value="dsrm"/>
    <property type="match status" value="1"/>
</dbReference>
<gene>
    <name evidence="6" type="ORF">J3R30DRAFT_3442068</name>
</gene>
<feature type="domain" description="DRBM" evidence="4">
    <location>
        <begin position="204"/>
        <end position="271"/>
    </location>
</feature>
<dbReference type="Proteomes" id="UP001150266">
    <property type="component" value="Unassembled WGS sequence"/>
</dbReference>
<dbReference type="GO" id="GO:0004525">
    <property type="term" value="F:ribonuclease III activity"/>
    <property type="evidence" value="ECO:0007669"/>
    <property type="project" value="InterPro"/>
</dbReference>
<dbReference type="OrthoDB" id="3353871at2759"/>
<feature type="compositionally biased region" description="Polar residues" evidence="3">
    <location>
        <begin position="152"/>
        <end position="162"/>
    </location>
</feature>
<evidence type="ECO:0000259" key="5">
    <source>
        <dbReference type="PROSITE" id="PS50142"/>
    </source>
</evidence>
<dbReference type="Gene3D" id="1.10.1520.10">
    <property type="entry name" value="Ribonuclease III domain"/>
    <property type="match status" value="1"/>
</dbReference>
<reference evidence="6" key="1">
    <citation type="submission" date="2022-08" db="EMBL/GenBank/DDBJ databases">
        <title>A Global Phylogenomic Analysis of the Shiitake Genus Lentinula.</title>
        <authorList>
            <consortium name="DOE Joint Genome Institute"/>
            <person name="Sierra-Patev S."/>
            <person name="Min B."/>
            <person name="Naranjo-Ortiz M."/>
            <person name="Looney B."/>
            <person name="Konkel Z."/>
            <person name="Slot J.C."/>
            <person name="Sakamoto Y."/>
            <person name="Steenwyk J.L."/>
            <person name="Rokas A."/>
            <person name="Carro J."/>
            <person name="Camarero S."/>
            <person name="Ferreira P."/>
            <person name="Molpeceres G."/>
            <person name="Ruiz-Duenas F.J."/>
            <person name="Serrano A."/>
            <person name="Henrissat B."/>
            <person name="Drula E."/>
            <person name="Hughes K.W."/>
            <person name="Mata J.L."/>
            <person name="Ishikawa N.K."/>
            <person name="Vargas-Isla R."/>
            <person name="Ushijima S."/>
            <person name="Smith C.A."/>
            <person name="Ahrendt S."/>
            <person name="Andreopoulos W."/>
            <person name="He G."/>
            <person name="Labutti K."/>
            <person name="Lipzen A."/>
            <person name="Ng V."/>
            <person name="Riley R."/>
            <person name="Sandor L."/>
            <person name="Barry K."/>
            <person name="Martinez A.T."/>
            <person name="Xiao Y."/>
            <person name="Gibbons J.G."/>
            <person name="Terashima K."/>
            <person name="Grigoriev I.V."/>
            <person name="Hibbett D.S."/>
        </authorList>
    </citation>
    <scope>NUCLEOTIDE SEQUENCE</scope>
    <source>
        <strain evidence="6">JLM2183</strain>
    </source>
</reference>
<feature type="region of interest" description="Disordered" evidence="3">
    <location>
        <begin position="152"/>
        <end position="193"/>
    </location>
</feature>
<dbReference type="SMART" id="SM00535">
    <property type="entry name" value="RIBOc"/>
    <property type="match status" value="1"/>
</dbReference>
<dbReference type="AlphaFoldDB" id="A0A9W9AND7"/>
<dbReference type="InterPro" id="IPR014720">
    <property type="entry name" value="dsRBD_dom"/>
</dbReference>
<keyword evidence="7" id="KW-1185">Reference proteome</keyword>
<accession>A0A9W9AND7</accession>
<dbReference type="SMART" id="SM00358">
    <property type="entry name" value="DSRM"/>
    <property type="match status" value="1"/>
</dbReference>
<feature type="domain" description="RNase III" evidence="5">
    <location>
        <begin position="1"/>
        <end position="127"/>
    </location>
</feature>
<proteinExistence type="predicted"/>
<dbReference type="PROSITE" id="PS50142">
    <property type="entry name" value="RNASE_3_2"/>
    <property type="match status" value="1"/>
</dbReference>
<evidence type="ECO:0000256" key="1">
    <source>
        <dbReference type="ARBA" id="ARBA00022884"/>
    </source>
</evidence>
<dbReference type="EMBL" id="JAOTPV010000003">
    <property type="protein sequence ID" value="KAJ4485796.1"/>
    <property type="molecule type" value="Genomic_DNA"/>
</dbReference>
<name>A0A9W9AND7_9AGAR</name>
<dbReference type="Gene3D" id="3.30.160.20">
    <property type="match status" value="1"/>
</dbReference>
<protein>
    <submittedName>
        <fullName evidence="6">Uncharacterized protein</fullName>
    </submittedName>
</protein>